<dbReference type="Proteomes" id="UP000077202">
    <property type="component" value="Unassembled WGS sequence"/>
</dbReference>
<evidence type="ECO:0000256" key="1">
    <source>
        <dbReference type="ARBA" id="ARBA00004123"/>
    </source>
</evidence>
<dbReference type="GO" id="GO:0008380">
    <property type="term" value="P:RNA splicing"/>
    <property type="evidence" value="ECO:0007669"/>
    <property type="project" value="UniProtKB-KW"/>
</dbReference>
<comment type="subcellular location">
    <subcellularLocation>
        <location evidence="1">Nucleus</location>
    </subcellularLocation>
</comment>
<evidence type="ECO:0000313" key="10">
    <source>
        <dbReference type="EMBL" id="OAE30510.1"/>
    </source>
</evidence>
<feature type="domain" description="RRM" evidence="9">
    <location>
        <begin position="685"/>
        <end position="762"/>
    </location>
</feature>
<keyword evidence="2" id="KW-0507">mRNA processing</keyword>
<evidence type="ECO:0000256" key="8">
    <source>
        <dbReference type="SAM" id="MobiDB-lite"/>
    </source>
</evidence>
<sequence>MAVEEDMEDVNMNEEEEEEEEEEEDDDDAVEGNEDPGKALEHEDNEDSSDSSDSDREDESSEVIQQLENAIAADQYNYEAHATLISTLRKCGLLEKLRAAREAMNVHYPLTPTMWREWAQDEARLVAGQEDVAAVEALYERGVQDYQSVMLWVDYLEFVAKHDESSGQPSVEKHAKKRRLFERSLAAVGLHYAEGGKIWKAFREMEKSLLQSLDGSENKAKQLENIRSLFHRQLTVPAADLAETLKEFKEWEEEQGVHIGDESDELAGVPTHVASAYKKALLVSASREPLEDKIAKDQAGSTEQLQHYMDYITLEENTGEPARIQVIYERTITAFPVNRDVWLRYTDYLEKNLKVSSVLRGVYARAVRNCPWVETLWKNYLLTLERSHAPDSEIAAVFEQSLLGGYQTPEELLDLHLTRADGIRRRIMSMDDNSDKQTFVALLHDTFDRASQYMTSVFPDYVDRSLTLHAYWAQTEAHLAKDLAAARGVWESLIKSIGWMTEVWQGYISMELLLKNIKEARSIYRNCYSRRLEGNGTQIMCSAWLRFEREYGTLEDYDRALTKVAPRLAEVQVMQAQQETTPSQPSPQVNKTKEQAGKGVRNSNQTPSESVAGKRKRGSGDDSGFKEPKPVPKRPKAGEEDETLKMTKQKGKTKNGPEPSASSLKDEAVTRHASTETPKLYTDECTAFLKNLSFEITPDGLREFFSSGSGVKEVRLLRDKVTDQPRGLAYVEFEDEESLAAAVAKDGQELGGRIIRIARSAPKAGRAGFGARGGRGGHPGRRGGRHGGGGRGEPGDENGSSGRGVRPGLGHHRGKVAITGNNTFAVPRAVSRPLGWGAGQASTGDEVPKSNDEFRKMLLAKK</sequence>
<feature type="compositionally biased region" description="Basic and acidic residues" evidence="8">
    <location>
        <begin position="664"/>
        <end position="674"/>
    </location>
</feature>
<protein>
    <recommendedName>
        <fullName evidence="9">RRM domain-containing protein</fullName>
    </recommendedName>
</protein>
<dbReference type="AlphaFoldDB" id="A0A176WBG2"/>
<feature type="region of interest" description="Disordered" evidence="8">
    <location>
        <begin position="765"/>
        <end position="820"/>
    </location>
</feature>
<dbReference type="PROSITE" id="PS50102">
    <property type="entry name" value="RRM"/>
    <property type="match status" value="1"/>
</dbReference>
<keyword evidence="11" id="KW-1185">Reference proteome</keyword>
<evidence type="ECO:0000256" key="5">
    <source>
        <dbReference type="ARBA" id="ARBA00023187"/>
    </source>
</evidence>
<evidence type="ECO:0000259" key="9">
    <source>
        <dbReference type="PROSITE" id="PS50102"/>
    </source>
</evidence>
<organism evidence="10 11">
    <name type="scientific">Marchantia polymorpha subsp. ruderalis</name>
    <dbReference type="NCBI Taxonomy" id="1480154"/>
    <lineage>
        <taxon>Eukaryota</taxon>
        <taxon>Viridiplantae</taxon>
        <taxon>Streptophyta</taxon>
        <taxon>Embryophyta</taxon>
        <taxon>Marchantiophyta</taxon>
        <taxon>Marchantiopsida</taxon>
        <taxon>Marchantiidae</taxon>
        <taxon>Marchantiales</taxon>
        <taxon>Marchantiaceae</taxon>
        <taxon>Marchantia</taxon>
    </lineage>
</organism>
<dbReference type="Gene3D" id="3.30.70.330">
    <property type="match status" value="1"/>
</dbReference>
<proteinExistence type="predicted"/>
<dbReference type="EMBL" id="LVLJ01001308">
    <property type="protein sequence ID" value="OAE30510.1"/>
    <property type="molecule type" value="Genomic_DNA"/>
</dbReference>
<gene>
    <name evidence="10" type="ORF">AXG93_424s1030</name>
</gene>
<feature type="compositionally biased region" description="Acidic residues" evidence="8">
    <location>
        <begin position="43"/>
        <end position="61"/>
    </location>
</feature>
<keyword evidence="5" id="KW-0508">mRNA splicing</keyword>
<evidence type="ECO:0000256" key="4">
    <source>
        <dbReference type="ARBA" id="ARBA00022884"/>
    </source>
</evidence>
<feature type="region of interest" description="Disordered" evidence="8">
    <location>
        <begin position="574"/>
        <end position="675"/>
    </location>
</feature>
<dbReference type="Pfam" id="PF00076">
    <property type="entry name" value="RRM_1"/>
    <property type="match status" value="1"/>
</dbReference>
<name>A0A176WBG2_MARPO</name>
<dbReference type="InterPro" id="IPR035979">
    <property type="entry name" value="RBD_domain_sf"/>
</dbReference>
<dbReference type="SMART" id="SM00386">
    <property type="entry name" value="HAT"/>
    <property type="match status" value="8"/>
</dbReference>
<dbReference type="InterPro" id="IPR008847">
    <property type="entry name" value="Suf"/>
</dbReference>
<dbReference type="InterPro" id="IPR012677">
    <property type="entry name" value="Nucleotide-bd_a/b_plait_sf"/>
</dbReference>
<dbReference type="InterPro" id="IPR011990">
    <property type="entry name" value="TPR-like_helical_dom_sf"/>
</dbReference>
<keyword evidence="3" id="KW-0677">Repeat</keyword>
<dbReference type="Gene3D" id="1.25.40.10">
    <property type="entry name" value="Tetratricopeptide repeat domain"/>
    <property type="match status" value="2"/>
</dbReference>
<dbReference type="PANTHER" id="PTHR17204">
    <property type="entry name" value="PRE-MRNA PROCESSING PROTEIN PRP39-RELATED"/>
    <property type="match status" value="1"/>
</dbReference>
<dbReference type="InterPro" id="IPR000504">
    <property type="entry name" value="RRM_dom"/>
</dbReference>
<dbReference type="InterPro" id="IPR003107">
    <property type="entry name" value="HAT"/>
</dbReference>
<dbReference type="SUPFAM" id="SSF54928">
    <property type="entry name" value="RNA-binding domain, RBD"/>
    <property type="match status" value="1"/>
</dbReference>
<evidence type="ECO:0000256" key="3">
    <source>
        <dbReference type="ARBA" id="ARBA00022737"/>
    </source>
</evidence>
<evidence type="ECO:0000256" key="7">
    <source>
        <dbReference type="PROSITE-ProRule" id="PRU00176"/>
    </source>
</evidence>
<dbReference type="SMART" id="SM00360">
    <property type="entry name" value="RRM"/>
    <property type="match status" value="1"/>
</dbReference>
<comment type="caution">
    <text evidence="10">The sequence shown here is derived from an EMBL/GenBank/DDBJ whole genome shotgun (WGS) entry which is preliminary data.</text>
</comment>
<dbReference type="SUPFAM" id="SSF48452">
    <property type="entry name" value="TPR-like"/>
    <property type="match status" value="1"/>
</dbReference>
<dbReference type="GO" id="GO:0006397">
    <property type="term" value="P:mRNA processing"/>
    <property type="evidence" value="ECO:0007669"/>
    <property type="project" value="UniProtKB-KW"/>
</dbReference>
<keyword evidence="6" id="KW-0539">Nucleus</keyword>
<feature type="compositionally biased region" description="Acidic residues" evidence="8">
    <location>
        <begin position="1"/>
        <end position="34"/>
    </location>
</feature>
<keyword evidence="4 7" id="KW-0694">RNA-binding</keyword>
<dbReference type="PANTHER" id="PTHR17204:SF25">
    <property type="entry name" value="RRM DOMAIN-CONTAINING PROTEIN"/>
    <property type="match status" value="1"/>
</dbReference>
<evidence type="ECO:0000256" key="6">
    <source>
        <dbReference type="ARBA" id="ARBA00023242"/>
    </source>
</evidence>
<feature type="compositionally biased region" description="Basic and acidic residues" evidence="8">
    <location>
        <begin position="618"/>
        <end position="630"/>
    </location>
</feature>
<dbReference type="InterPro" id="IPR008669">
    <property type="entry name" value="LSM_interact"/>
</dbReference>
<dbReference type="GO" id="GO:0005634">
    <property type="term" value="C:nucleus"/>
    <property type="evidence" value="ECO:0007669"/>
    <property type="project" value="UniProtKB-SubCell"/>
</dbReference>
<evidence type="ECO:0000256" key="2">
    <source>
        <dbReference type="ARBA" id="ARBA00022664"/>
    </source>
</evidence>
<reference evidence="10" key="1">
    <citation type="submission" date="2016-03" db="EMBL/GenBank/DDBJ databases">
        <title>Mechanisms controlling the formation of the plant cell surface in tip-growing cells are functionally conserved among land plants.</title>
        <authorList>
            <person name="Honkanen S."/>
            <person name="Jones V.A."/>
            <person name="Morieri G."/>
            <person name="Champion C."/>
            <person name="Hetherington A.J."/>
            <person name="Kelly S."/>
            <person name="Saint-Marcoux D."/>
            <person name="Proust H."/>
            <person name="Prescott H."/>
            <person name="Dolan L."/>
        </authorList>
    </citation>
    <scope>NUCLEOTIDE SEQUENCE [LARGE SCALE GENOMIC DNA]</scope>
    <source>
        <tissue evidence="10">Whole gametophyte</tissue>
    </source>
</reference>
<evidence type="ECO:0000313" key="11">
    <source>
        <dbReference type="Proteomes" id="UP000077202"/>
    </source>
</evidence>
<feature type="compositionally biased region" description="Low complexity" evidence="8">
    <location>
        <begin position="575"/>
        <end position="588"/>
    </location>
</feature>
<dbReference type="Pfam" id="PF05391">
    <property type="entry name" value="Lsm_interact"/>
    <property type="match status" value="1"/>
</dbReference>
<feature type="region of interest" description="Disordered" evidence="8">
    <location>
        <begin position="1"/>
        <end position="62"/>
    </location>
</feature>
<dbReference type="Pfam" id="PF05843">
    <property type="entry name" value="Suf"/>
    <property type="match status" value="1"/>
</dbReference>
<dbReference type="GO" id="GO:0003723">
    <property type="term" value="F:RNA binding"/>
    <property type="evidence" value="ECO:0007669"/>
    <property type="project" value="UniProtKB-UniRule"/>
</dbReference>
<feature type="compositionally biased region" description="Gly residues" evidence="8">
    <location>
        <begin position="767"/>
        <end position="777"/>
    </location>
</feature>
<accession>A0A176WBG2</accession>